<dbReference type="PANTHER" id="PTHR43867:SF5">
    <property type="entry name" value="GLUCANS BIOSYNTHESIS GLUCOSYLTRANSFERASE H"/>
    <property type="match status" value="1"/>
</dbReference>
<feature type="transmembrane region" description="Helical" evidence="12">
    <location>
        <begin position="434"/>
        <end position="453"/>
    </location>
</feature>
<feature type="transmembrane region" description="Helical" evidence="12">
    <location>
        <begin position="534"/>
        <end position="554"/>
    </location>
</feature>
<evidence type="ECO:0000256" key="9">
    <source>
        <dbReference type="ARBA" id="ARBA00022692"/>
    </source>
</evidence>
<feature type="transmembrane region" description="Helical" evidence="12">
    <location>
        <begin position="391"/>
        <end position="414"/>
    </location>
</feature>
<dbReference type="EMBL" id="FWFX01000002">
    <property type="protein sequence ID" value="SLN24989.1"/>
    <property type="molecule type" value="Genomic_DNA"/>
</dbReference>
<keyword evidence="7 14" id="KW-0328">Glycosyltransferase</keyword>
<dbReference type="InterPro" id="IPR029044">
    <property type="entry name" value="Nucleotide-diphossugar_trans"/>
</dbReference>
<dbReference type="Pfam" id="PF13632">
    <property type="entry name" value="Glyco_trans_2_3"/>
    <property type="match status" value="1"/>
</dbReference>
<evidence type="ECO:0000256" key="4">
    <source>
        <dbReference type="ARBA" id="ARBA00020585"/>
    </source>
</evidence>
<evidence type="ECO:0000256" key="12">
    <source>
        <dbReference type="SAM" id="Phobius"/>
    </source>
</evidence>
<dbReference type="Proteomes" id="UP000193061">
    <property type="component" value="Unassembled WGS sequence"/>
</dbReference>
<evidence type="ECO:0000313" key="15">
    <source>
        <dbReference type="Proteomes" id="UP000193061"/>
    </source>
</evidence>
<feature type="transmembrane region" description="Helical" evidence="12">
    <location>
        <begin position="40"/>
        <end position="62"/>
    </location>
</feature>
<dbReference type="Gene3D" id="3.90.550.10">
    <property type="entry name" value="Spore Coat Polysaccharide Biosynthesis Protein SpsA, Chain A"/>
    <property type="match status" value="1"/>
</dbReference>
<dbReference type="NCBIfam" id="NF003958">
    <property type="entry name" value="PRK05454.2-1"/>
    <property type="match status" value="1"/>
</dbReference>
<keyword evidence="8 14" id="KW-0808">Transferase</keyword>
<comment type="subcellular location">
    <subcellularLocation>
        <location evidence="1">Cell inner membrane</location>
        <topology evidence="1">Multi-pass membrane protein</topology>
    </subcellularLocation>
</comment>
<feature type="domain" description="Glycosyltransferase 2-like" evidence="13">
    <location>
        <begin position="220"/>
        <end position="414"/>
    </location>
</feature>
<keyword evidence="10 12" id="KW-1133">Transmembrane helix</keyword>
<dbReference type="InterPro" id="IPR001173">
    <property type="entry name" value="Glyco_trans_2-like"/>
</dbReference>
<evidence type="ECO:0000313" key="14">
    <source>
        <dbReference type="EMBL" id="SLN24989.1"/>
    </source>
</evidence>
<proteinExistence type="inferred from homology"/>
<name>A0A1X6YME4_9RHOB</name>
<dbReference type="AlphaFoldDB" id="A0A1X6YME4"/>
<gene>
    <name evidence="14" type="primary">opgH</name>
    <name evidence="14" type="ORF">ROA7450_01028</name>
</gene>
<keyword evidence="5" id="KW-1003">Cell membrane</keyword>
<comment type="pathway">
    <text evidence="2">Glycan metabolism; osmoregulated periplasmic glucan (OPG) biosynthesis.</text>
</comment>
<feature type="transmembrane region" description="Helical" evidence="12">
    <location>
        <begin position="74"/>
        <end position="101"/>
    </location>
</feature>
<evidence type="ECO:0000256" key="8">
    <source>
        <dbReference type="ARBA" id="ARBA00022679"/>
    </source>
</evidence>
<comment type="similarity">
    <text evidence="3">Belongs to the glycosyltransferase 2 family. OpgH subfamily.</text>
</comment>
<keyword evidence="11 12" id="KW-0472">Membrane</keyword>
<evidence type="ECO:0000256" key="10">
    <source>
        <dbReference type="ARBA" id="ARBA00022989"/>
    </source>
</evidence>
<keyword evidence="6" id="KW-0997">Cell inner membrane</keyword>
<evidence type="ECO:0000256" key="1">
    <source>
        <dbReference type="ARBA" id="ARBA00004429"/>
    </source>
</evidence>
<reference evidence="14 15" key="1">
    <citation type="submission" date="2017-03" db="EMBL/GenBank/DDBJ databases">
        <authorList>
            <person name="Afonso C.L."/>
            <person name="Miller P.J."/>
            <person name="Scott M.A."/>
            <person name="Spackman E."/>
            <person name="Goraichik I."/>
            <person name="Dimitrov K.M."/>
            <person name="Suarez D.L."/>
            <person name="Swayne D.E."/>
        </authorList>
    </citation>
    <scope>NUCLEOTIDE SEQUENCE [LARGE SCALE GENOMIC DNA]</scope>
    <source>
        <strain evidence="14 15">CECT 7450</strain>
    </source>
</reference>
<dbReference type="PANTHER" id="PTHR43867">
    <property type="entry name" value="CELLULOSE SYNTHASE CATALYTIC SUBUNIT A [UDP-FORMING]"/>
    <property type="match status" value="1"/>
</dbReference>
<evidence type="ECO:0000256" key="7">
    <source>
        <dbReference type="ARBA" id="ARBA00022676"/>
    </source>
</evidence>
<keyword evidence="15" id="KW-1185">Reference proteome</keyword>
<dbReference type="InterPro" id="IPR050321">
    <property type="entry name" value="Glycosyltr_2/OpgH_subfam"/>
</dbReference>
<dbReference type="GO" id="GO:0016758">
    <property type="term" value="F:hexosyltransferase activity"/>
    <property type="evidence" value="ECO:0007669"/>
    <property type="project" value="TreeGrafter"/>
</dbReference>
<evidence type="ECO:0000256" key="11">
    <source>
        <dbReference type="ARBA" id="ARBA00023136"/>
    </source>
</evidence>
<sequence>MNRPVIIDQRMPPRAPLEMPKQDLRRHTPVVTAPTSWKTLLYRLAVFVPALITTGLLIGAFVDWMSNGGLNAVEMLLICLVGLTFMWISLYVSSASLGFLAHFSLLKRAALPQQDGDAMSVALLVPMYHEAPGDVFGNLAAMAQDLAAAQTSHSYDIFFLSDTQDAESGKQERVVFDRFCSFLPHGINAYYRRREVNKDKKSGNIADWLTNWGGAYDAMLVLDADSLMSASAVTRLTDAMASDPRAGLVQSQPQLYAGQSLFARTQQFAGAAYGFILAKGLSLWSGKEGNFWGHNAIIRTRAFAETAGLPKIRGLRSRETLILSHDIVEAALLRRGGWSVRFLPEIKGSYEEAPANLVDFAIRDRRWCYGNMQHMRILGSKGLHWVSRFHLLHGAMGYLMSPVWFLLLIIWVLLGRTPEANPITYFSAQNPLYPMWPENSMVNSFGLLLFMYSMLLLPKLLGIITCALTPGAVSGFGGPMRLGLSFLTEVACSIAYAPILMIQQSIAVIRAFIGIPAKWAPQQRQGGQYSVLTLFKFHALETLFGTLIIAGMGLGIVSIWLLPIGLSLLLSVPLSALSGLRPRGGLLPRWIMSTPDDITPPQIMKASRHWRTLMGGTAHVTATTERPKTKIATKPQAA</sequence>
<dbReference type="NCBIfam" id="NF003962">
    <property type="entry name" value="PRK05454.2-5"/>
    <property type="match status" value="1"/>
</dbReference>
<organism evidence="14 15">
    <name type="scientific">Roseovarius albus</name>
    <dbReference type="NCBI Taxonomy" id="1247867"/>
    <lineage>
        <taxon>Bacteria</taxon>
        <taxon>Pseudomonadati</taxon>
        <taxon>Pseudomonadota</taxon>
        <taxon>Alphaproteobacteria</taxon>
        <taxon>Rhodobacterales</taxon>
        <taxon>Roseobacteraceae</taxon>
        <taxon>Roseovarius</taxon>
    </lineage>
</organism>
<evidence type="ECO:0000256" key="2">
    <source>
        <dbReference type="ARBA" id="ARBA00005001"/>
    </source>
</evidence>
<evidence type="ECO:0000259" key="13">
    <source>
        <dbReference type="Pfam" id="PF13632"/>
    </source>
</evidence>
<accession>A0A1X6YME4</accession>
<dbReference type="GO" id="GO:0005886">
    <property type="term" value="C:plasma membrane"/>
    <property type="evidence" value="ECO:0007669"/>
    <property type="project" value="UniProtKB-SubCell"/>
</dbReference>
<evidence type="ECO:0000256" key="3">
    <source>
        <dbReference type="ARBA" id="ARBA00009337"/>
    </source>
</evidence>
<dbReference type="RefSeq" id="WP_234999443.1">
    <property type="nucleotide sequence ID" value="NZ_FWFX01000002.1"/>
</dbReference>
<evidence type="ECO:0000256" key="6">
    <source>
        <dbReference type="ARBA" id="ARBA00022519"/>
    </source>
</evidence>
<evidence type="ECO:0000256" key="5">
    <source>
        <dbReference type="ARBA" id="ARBA00022475"/>
    </source>
</evidence>
<protein>
    <recommendedName>
        <fullName evidence="4">Glucans biosynthesis glucosyltransferase H</fullName>
    </recommendedName>
</protein>
<dbReference type="SUPFAM" id="SSF53448">
    <property type="entry name" value="Nucleotide-diphospho-sugar transferases"/>
    <property type="match status" value="1"/>
</dbReference>
<keyword evidence="9 12" id="KW-0812">Transmembrane</keyword>